<dbReference type="InterPro" id="IPR020574">
    <property type="entry name" value="Ribosomal_uS9_CS"/>
</dbReference>
<evidence type="ECO:0000256" key="1">
    <source>
        <dbReference type="ARBA" id="ARBA00005251"/>
    </source>
</evidence>
<keyword evidence="3" id="KW-0687">Ribonucleoprotein</keyword>
<reference evidence="5" key="1">
    <citation type="submission" date="2018-05" db="EMBL/GenBank/DDBJ databases">
        <authorList>
            <person name="Lanie J.A."/>
            <person name="Ng W.-L."/>
            <person name="Kazmierczak K.M."/>
            <person name="Andrzejewski T.M."/>
            <person name="Davidsen T.M."/>
            <person name="Wayne K.J."/>
            <person name="Tettelin H."/>
            <person name="Glass J.I."/>
            <person name="Rusch D."/>
            <person name="Podicherti R."/>
            <person name="Tsui H.-C.T."/>
            <person name="Winkler M.E."/>
        </authorList>
    </citation>
    <scope>NUCLEOTIDE SEQUENCE</scope>
</reference>
<dbReference type="PROSITE" id="PS00360">
    <property type="entry name" value="RIBOSOMAL_S9"/>
    <property type="match status" value="1"/>
</dbReference>
<dbReference type="Gene3D" id="3.30.230.10">
    <property type="match status" value="1"/>
</dbReference>
<feature type="compositionally biased region" description="Basic residues" evidence="4">
    <location>
        <begin position="94"/>
        <end position="113"/>
    </location>
</feature>
<feature type="region of interest" description="Disordered" evidence="4">
    <location>
        <begin position="90"/>
        <end position="113"/>
    </location>
</feature>
<dbReference type="GO" id="GO:0000462">
    <property type="term" value="P:maturation of SSU-rRNA from tricistronic rRNA transcript (SSU-rRNA, 5.8S rRNA, LSU-rRNA)"/>
    <property type="evidence" value="ECO:0007669"/>
    <property type="project" value="TreeGrafter"/>
</dbReference>
<dbReference type="GO" id="GO:0003735">
    <property type="term" value="F:structural constituent of ribosome"/>
    <property type="evidence" value="ECO:0007669"/>
    <property type="project" value="InterPro"/>
</dbReference>
<evidence type="ECO:0000256" key="4">
    <source>
        <dbReference type="SAM" id="MobiDB-lite"/>
    </source>
</evidence>
<gene>
    <name evidence="5" type="ORF">METZ01_LOCUS249961</name>
</gene>
<dbReference type="GO" id="GO:0022627">
    <property type="term" value="C:cytosolic small ribosomal subunit"/>
    <property type="evidence" value="ECO:0007669"/>
    <property type="project" value="TreeGrafter"/>
</dbReference>
<keyword evidence="2" id="KW-0689">Ribosomal protein</keyword>
<protein>
    <recommendedName>
        <fullName evidence="6">30S ribosomal protein S9</fullName>
    </recommendedName>
</protein>
<dbReference type="Pfam" id="PF00380">
    <property type="entry name" value="Ribosomal_S9"/>
    <property type="match status" value="1"/>
</dbReference>
<name>A0A382ICY2_9ZZZZ</name>
<evidence type="ECO:0008006" key="6">
    <source>
        <dbReference type="Google" id="ProtNLM"/>
    </source>
</evidence>
<accession>A0A382ICY2</accession>
<evidence type="ECO:0000256" key="2">
    <source>
        <dbReference type="ARBA" id="ARBA00022980"/>
    </source>
</evidence>
<dbReference type="PANTHER" id="PTHR21569">
    <property type="entry name" value="RIBOSOMAL PROTEIN S9"/>
    <property type="match status" value="1"/>
</dbReference>
<evidence type="ECO:0000313" key="5">
    <source>
        <dbReference type="EMBL" id="SVB97107.1"/>
    </source>
</evidence>
<dbReference type="InterPro" id="IPR020568">
    <property type="entry name" value="Ribosomal_Su5_D2-typ_SF"/>
</dbReference>
<dbReference type="AlphaFoldDB" id="A0A382ICY2"/>
<dbReference type="EMBL" id="UINC01066415">
    <property type="protein sequence ID" value="SVB97107.1"/>
    <property type="molecule type" value="Genomic_DNA"/>
</dbReference>
<comment type="similarity">
    <text evidence="1">Belongs to the universal ribosomal protein uS9 family.</text>
</comment>
<dbReference type="GO" id="GO:0006412">
    <property type="term" value="P:translation"/>
    <property type="evidence" value="ECO:0007669"/>
    <property type="project" value="InterPro"/>
</dbReference>
<dbReference type="SUPFAM" id="SSF54211">
    <property type="entry name" value="Ribosomal protein S5 domain 2-like"/>
    <property type="match status" value="1"/>
</dbReference>
<proteinExistence type="inferred from homology"/>
<evidence type="ECO:0000256" key="3">
    <source>
        <dbReference type="ARBA" id="ARBA00023274"/>
    </source>
</evidence>
<dbReference type="InterPro" id="IPR000754">
    <property type="entry name" value="Ribosomal_uS9"/>
</dbReference>
<organism evidence="5">
    <name type="scientific">marine metagenome</name>
    <dbReference type="NCBI Taxonomy" id="408172"/>
    <lineage>
        <taxon>unclassified sequences</taxon>
        <taxon>metagenomes</taxon>
        <taxon>ecological metagenomes</taxon>
    </lineage>
</organism>
<sequence>RVNSEPIEILQPEMARNKAMEPLTIAGAMNRLGSVDINVNTIGGGQMGQVDAIRTAIARGLVHYNDGAEGIDEELRDEFLRFDRSLLVNDPRRKEPKHQMGRGARAKWQKSYR</sequence>
<dbReference type="PANTHER" id="PTHR21569:SF16">
    <property type="entry name" value="RIBOSOMAL PROTEIN S16"/>
    <property type="match status" value="1"/>
</dbReference>
<dbReference type="InterPro" id="IPR014721">
    <property type="entry name" value="Ribsml_uS5_D2-typ_fold_subgr"/>
</dbReference>
<feature type="non-terminal residue" evidence="5">
    <location>
        <position position="1"/>
    </location>
</feature>
<dbReference type="GO" id="GO:0003723">
    <property type="term" value="F:RNA binding"/>
    <property type="evidence" value="ECO:0007669"/>
    <property type="project" value="TreeGrafter"/>
</dbReference>